<dbReference type="PROSITE" id="PS01087">
    <property type="entry name" value="RADICAL_ACTIVATING"/>
    <property type="match status" value="1"/>
</dbReference>
<evidence type="ECO:0000256" key="2">
    <source>
        <dbReference type="ARBA" id="ARBA00009777"/>
    </source>
</evidence>
<evidence type="ECO:0000256" key="5">
    <source>
        <dbReference type="ARBA" id="ARBA00022723"/>
    </source>
</evidence>
<name>A0A941F2Q9_9BACT</name>
<keyword evidence="6" id="KW-0560">Oxidoreductase</keyword>
<comment type="caution">
    <text evidence="11">The sequence shown here is derived from an EMBL/GenBank/DDBJ whole genome shotgun (WGS) entry which is preliminary data.</text>
</comment>
<dbReference type="GO" id="GO:0016491">
    <property type="term" value="F:oxidoreductase activity"/>
    <property type="evidence" value="ECO:0007669"/>
    <property type="project" value="UniProtKB-KW"/>
</dbReference>
<proteinExistence type="inferred from homology"/>
<evidence type="ECO:0000313" key="11">
    <source>
        <dbReference type="EMBL" id="MBR8535716.1"/>
    </source>
</evidence>
<dbReference type="InterPro" id="IPR012839">
    <property type="entry name" value="Organic_radical_activase"/>
</dbReference>
<dbReference type="SFLD" id="SFLDS00029">
    <property type="entry name" value="Radical_SAM"/>
    <property type="match status" value="1"/>
</dbReference>
<comment type="cofactor">
    <cofactor evidence="1">
        <name>[4Fe-4S] cluster</name>
        <dbReference type="ChEBI" id="CHEBI:49883"/>
    </cofactor>
</comment>
<evidence type="ECO:0000256" key="8">
    <source>
        <dbReference type="ARBA" id="ARBA00023014"/>
    </source>
</evidence>
<dbReference type="Gene3D" id="3.30.70.20">
    <property type="match status" value="1"/>
</dbReference>
<evidence type="ECO:0000256" key="3">
    <source>
        <dbReference type="ARBA" id="ARBA00022485"/>
    </source>
</evidence>
<keyword evidence="4" id="KW-0949">S-adenosyl-L-methionine</keyword>
<organism evidence="11 12">
    <name type="scientific">Carboxylicivirga sediminis</name>
    <dbReference type="NCBI Taxonomy" id="2006564"/>
    <lineage>
        <taxon>Bacteria</taxon>
        <taxon>Pseudomonadati</taxon>
        <taxon>Bacteroidota</taxon>
        <taxon>Bacteroidia</taxon>
        <taxon>Marinilabiliales</taxon>
        <taxon>Marinilabiliaceae</taxon>
        <taxon>Carboxylicivirga</taxon>
    </lineage>
</organism>
<evidence type="ECO:0000259" key="10">
    <source>
        <dbReference type="PROSITE" id="PS51918"/>
    </source>
</evidence>
<keyword evidence="8" id="KW-0411">Iron-sulfur</keyword>
<evidence type="ECO:0000256" key="7">
    <source>
        <dbReference type="ARBA" id="ARBA00023004"/>
    </source>
</evidence>
<dbReference type="EMBL" id="JAGTAR010000011">
    <property type="protein sequence ID" value="MBR8535716.1"/>
    <property type="molecule type" value="Genomic_DNA"/>
</dbReference>
<dbReference type="Pfam" id="PF00037">
    <property type="entry name" value="Fer4"/>
    <property type="match status" value="1"/>
</dbReference>
<dbReference type="InterPro" id="IPR007197">
    <property type="entry name" value="rSAM"/>
</dbReference>
<reference evidence="11" key="1">
    <citation type="journal article" date="2018" name="Int. J. Syst. Evol. Microbiol.">
        <title>Carboxylicivirga sediminis sp. nov., isolated from coastal sediment.</title>
        <authorList>
            <person name="Wang F.Q."/>
            <person name="Ren L.H."/>
            <person name="Zou R.J."/>
            <person name="Sun Y.Z."/>
            <person name="Liu X.J."/>
            <person name="Jiang F."/>
            <person name="Liu L.J."/>
        </authorList>
    </citation>
    <scope>NUCLEOTIDE SEQUENCE</scope>
    <source>
        <strain evidence="11">JR1</strain>
    </source>
</reference>
<dbReference type="SFLD" id="SFLDG01066">
    <property type="entry name" value="organic_radical-activating_enz"/>
    <property type="match status" value="1"/>
</dbReference>
<keyword evidence="7" id="KW-0408">Iron</keyword>
<evidence type="ECO:0000256" key="1">
    <source>
        <dbReference type="ARBA" id="ARBA00001966"/>
    </source>
</evidence>
<dbReference type="SUPFAM" id="SSF54862">
    <property type="entry name" value="4Fe-4S ferredoxins"/>
    <property type="match status" value="1"/>
</dbReference>
<dbReference type="Pfam" id="PF04055">
    <property type="entry name" value="Radical_SAM"/>
    <property type="match status" value="1"/>
</dbReference>
<evidence type="ECO:0000256" key="6">
    <source>
        <dbReference type="ARBA" id="ARBA00023002"/>
    </source>
</evidence>
<keyword evidence="5" id="KW-0479">Metal-binding</keyword>
<dbReference type="PANTHER" id="PTHR30352:SF4">
    <property type="entry name" value="PYRUVATE FORMATE-LYASE 2-ACTIVATING ENZYME"/>
    <property type="match status" value="1"/>
</dbReference>
<dbReference type="Gene3D" id="3.80.30.10">
    <property type="entry name" value="pyruvate-formate lyase- activating enzyme"/>
    <property type="match status" value="1"/>
</dbReference>
<evidence type="ECO:0000256" key="4">
    <source>
        <dbReference type="ARBA" id="ARBA00022691"/>
    </source>
</evidence>
<sequence length="303" mass="33867">MELPSLIFDIKRYAINDGPGIRITIFLKGCPLRCKWCHNPESQLKQQQKMYNNSKCIACEECVKHCPEQALTLTADGIVTDGDLCTLCGTCAEVCPTKAIEMTGRLMTVEEIMKQIKKETMLMDKSEGGVTFSGGEPLLHHEFLIPLLDACGAEGIHRCVDTTGYAKPEVLMEVAKRTDHFLYDLKMMDTDKHRQWTGMPNDKILTNLRSLAATGVDLNIRIPLIKGVNDDDRNIRESAQFIATLEGKKPLVNLLPFHNIAEKKYEKLGEAYDKGEMAEPSAERLQEIIAIFESYGVKAMIGG</sequence>
<dbReference type="SUPFAM" id="SSF102114">
    <property type="entry name" value="Radical SAM enzymes"/>
    <property type="match status" value="1"/>
</dbReference>
<dbReference type="RefSeq" id="WP_212189912.1">
    <property type="nucleotide sequence ID" value="NZ_JAGTAR010000011.1"/>
</dbReference>
<dbReference type="PROSITE" id="PS51379">
    <property type="entry name" value="4FE4S_FER_2"/>
    <property type="match status" value="2"/>
</dbReference>
<feature type="domain" description="4Fe-4S ferredoxin-type" evidence="9">
    <location>
        <begin position="47"/>
        <end position="74"/>
    </location>
</feature>
<accession>A0A941F2Q9</accession>
<comment type="similarity">
    <text evidence="2">Belongs to the organic radical-activating enzymes family.</text>
</comment>
<evidence type="ECO:0000259" key="9">
    <source>
        <dbReference type="PROSITE" id="PS51379"/>
    </source>
</evidence>
<dbReference type="InterPro" id="IPR017896">
    <property type="entry name" value="4Fe4S_Fe-S-bd"/>
</dbReference>
<dbReference type="InterPro" id="IPR040074">
    <property type="entry name" value="BssD/PflA/YjjW"/>
</dbReference>
<dbReference type="InterPro" id="IPR058240">
    <property type="entry name" value="rSAM_sf"/>
</dbReference>
<dbReference type="GO" id="GO:0051539">
    <property type="term" value="F:4 iron, 4 sulfur cluster binding"/>
    <property type="evidence" value="ECO:0007669"/>
    <property type="project" value="UniProtKB-KW"/>
</dbReference>
<dbReference type="GO" id="GO:0046872">
    <property type="term" value="F:metal ion binding"/>
    <property type="evidence" value="ECO:0007669"/>
    <property type="project" value="UniProtKB-KW"/>
</dbReference>
<protein>
    <submittedName>
        <fullName evidence="11">Glycyl-radical enzyme activating protein</fullName>
    </submittedName>
</protein>
<dbReference type="AlphaFoldDB" id="A0A941F2Q9"/>
<keyword evidence="12" id="KW-1185">Reference proteome</keyword>
<keyword evidence="3" id="KW-0004">4Fe-4S</keyword>
<dbReference type="InterPro" id="IPR001989">
    <property type="entry name" value="Radical_activat_CS"/>
</dbReference>
<dbReference type="InterPro" id="IPR017900">
    <property type="entry name" value="4Fe4S_Fe_S_CS"/>
</dbReference>
<dbReference type="Proteomes" id="UP000679220">
    <property type="component" value="Unassembled WGS sequence"/>
</dbReference>
<dbReference type="PANTHER" id="PTHR30352">
    <property type="entry name" value="PYRUVATE FORMATE-LYASE-ACTIVATING ENZYME"/>
    <property type="match status" value="1"/>
</dbReference>
<dbReference type="PROSITE" id="PS00198">
    <property type="entry name" value="4FE4S_FER_1"/>
    <property type="match status" value="1"/>
</dbReference>
<evidence type="ECO:0000313" key="12">
    <source>
        <dbReference type="Proteomes" id="UP000679220"/>
    </source>
</evidence>
<gene>
    <name evidence="11" type="ORF">KDU71_09130</name>
</gene>
<dbReference type="NCBIfam" id="TIGR02494">
    <property type="entry name" value="PFLE_PFLC"/>
    <property type="match status" value="1"/>
</dbReference>
<dbReference type="SFLD" id="SFLDG01118">
    <property type="entry name" value="activating_enzymes__group_2"/>
    <property type="match status" value="1"/>
</dbReference>
<dbReference type="InterPro" id="IPR034457">
    <property type="entry name" value="Organic_radical-activating"/>
</dbReference>
<reference evidence="11" key="2">
    <citation type="submission" date="2021-04" db="EMBL/GenBank/DDBJ databases">
        <authorList>
            <person name="Zhang T."/>
            <person name="Zhang Y."/>
            <person name="Lu D."/>
            <person name="Zuo D."/>
            <person name="Du Z."/>
        </authorList>
    </citation>
    <scope>NUCLEOTIDE SEQUENCE</scope>
    <source>
        <strain evidence="11">JR1</strain>
    </source>
</reference>
<dbReference type="PIRSF" id="PIRSF000371">
    <property type="entry name" value="PFL_act_enz"/>
    <property type="match status" value="1"/>
</dbReference>
<feature type="domain" description="Radical SAM core" evidence="10">
    <location>
        <begin position="16"/>
        <end position="298"/>
    </location>
</feature>
<dbReference type="PROSITE" id="PS51918">
    <property type="entry name" value="RADICAL_SAM"/>
    <property type="match status" value="1"/>
</dbReference>
<feature type="domain" description="4Fe-4S ferredoxin-type" evidence="9">
    <location>
        <begin position="76"/>
        <end position="105"/>
    </location>
</feature>